<organism evidence="3 4">
    <name type="scientific">Lentinula raphanica</name>
    <dbReference type="NCBI Taxonomy" id="153919"/>
    <lineage>
        <taxon>Eukaryota</taxon>
        <taxon>Fungi</taxon>
        <taxon>Dikarya</taxon>
        <taxon>Basidiomycota</taxon>
        <taxon>Agaricomycotina</taxon>
        <taxon>Agaricomycetes</taxon>
        <taxon>Agaricomycetidae</taxon>
        <taxon>Agaricales</taxon>
        <taxon>Marasmiineae</taxon>
        <taxon>Omphalotaceae</taxon>
        <taxon>Lentinula</taxon>
    </lineage>
</organism>
<feature type="signal peptide" evidence="2">
    <location>
        <begin position="1"/>
        <end position="30"/>
    </location>
</feature>
<accession>A0AA38P246</accession>
<dbReference type="AlphaFoldDB" id="A0AA38P246"/>
<feature type="chain" id="PRO_5041414501" evidence="2">
    <location>
        <begin position="31"/>
        <end position="237"/>
    </location>
</feature>
<reference evidence="3" key="1">
    <citation type="submission" date="2022-08" db="EMBL/GenBank/DDBJ databases">
        <authorList>
            <consortium name="DOE Joint Genome Institute"/>
            <person name="Min B."/>
            <person name="Riley R."/>
            <person name="Sierra-Patev S."/>
            <person name="Naranjo-Ortiz M."/>
            <person name="Looney B."/>
            <person name="Konkel Z."/>
            <person name="Slot J.C."/>
            <person name="Sakamoto Y."/>
            <person name="Steenwyk J.L."/>
            <person name="Rokas A."/>
            <person name="Carro J."/>
            <person name="Camarero S."/>
            <person name="Ferreira P."/>
            <person name="Molpeceres G."/>
            <person name="Ruiz-Duenas F.J."/>
            <person name="Serrano A."/>
            <person name="Henrissat B."/>
            <person name="Drula E."/>
            <person name="Hughes K.W."/>
            <person name="Mata J.L."/>
            <person name="Ishikawa N.K."/>
            <person name="Vargas-Isla R."/>
            <person name="Ushijima S."/>
            <person name="Smith C.A."/>
            <person name="Ahrendt S."/>
            <person name="Andreopoulos W."/>
            <person name="He G."/>
            <person name="Labutti K."/>
            <person name="Lipzen A."/>
            <person name="Ng V."/>
            <person name="Sandor L."/>
            <person name="Barry K."/>
            <person name="Martinez A.T."/>
            <person name="Xiao Y."/>
            <person name="Gibbons J.G."/>
            <person name="Terashima K."/>
            <person name="Hibbett D.S."/>
            <person name="Grigoriev I.V."/>
        </authorList>
    </citation>
    <scope>NUCLEOTIDE SEQUENCE</scope>
    <source>
        <strain evidence="3">TFB9207</strain>
    </source>
</reference>
<evidence type="ECO:0000313" key="4">
    <source>
        <dbReference type="Proteomes" id="UP001163846"/>
    </source>
</evidence>
<feature type="compositionally biased region" description="Acidic residues" evidence="1">
    <location>
        <begin position="227"/>
        <end position="237"/>
    </location>
</feature>
<protein>
    <submittedName>
        <fullName evidence="3">Uncharacterized protein</fullName>
    </submittedName>
</protein>
<evidence type="ECO:0000256" key="1">
    <source>
        <dbReference type="SAM" id="MobiDB-lite"/>
    </source>
</evidence>
<feature type="region of interest" description="Disordered" evidence="1">
    <location>
        <begin position="216"/>
        <end position="237"/>
    </location>
</feature>
<comment type="caution">
    <text evidence="3">The sequence shown here is derived from an EMBL/GenBank/DDBJ whole genome shotgun (WGS) entry which is preliminary data.</text>
</comment>
<gene>
    <name evidence="3" type="ORF">F5878DRAFT_336070</name>
</gene>
<proteinExistence type="predicted"/>
<sequence>MRCYMSLRVFVVAAVALPIFLASLANFSNASPVNTSPGSSPLPRPEFNGALARMKSFLRPTQPTTPRTEVCMFYLSADKAANYKDKKPFIIEAHGREPRVSPFKPEERLLCTFGKAEKSMHRQENDWKCTIEVDDSNFKQSSKDYTYARANEVDQSTTAFSMTGGRIHVYFQYASFTDTSTSSLQIQVQCKPVNPATPDFPIPPFLDWNIKHWPRDSEGKLRSDLGNEGDWDPSELP</sequence>
<evidence type="ECO:0000313" key="3">
    <source>
        <dbReference type="EMBL" id="KAJ3834918.1"/>
    </source>
</evidence>
<dbReference type="EMBL" id="MU806470">
    <property type="protein sequence ID" value="KAJ3834918.1"/>
    <property type="molecule type" value="Genomic_DNA"/>
</dbReference>
<keyword evidence="2" id="KW-0732">Signal</keyword>
<keyword evidence="4" id="KW-1185">Reference proteome</keyword>
<evidence type="ECO:0000256" key="2">
    <source>
        <dbReference type="SAM" id="SignalP"/>
    </source>
</evidence>
<name>A0AA38P246_9AGAR</name>
<dbReference type="Proteomes" id="UP001163846">
    <property type="component" value="Unassembled WGS sequence"/>
</dbReference>
<feature type="compositionally biased region" description="Basic and acidic residues" evidence="1">
    <location>
        <begin position="216"/>
        <end position="225"/>
    </location>
</feature>